<dbReference type="AlphaFoldDB" id="A0A3B1ABT5"/>
<dbReference type="InterPro" id="IPR007370">
    <property type="entry name" value="Glu_cys_ligase"/>
</dbReference>
<comment type="catalytic activity">
    <reaction evidence="7">
        <text>L-cysteine + L-glutamate + ATP = gamma-L-glutamyl-L-cysteine + ADP + phosphate + H(+)</text>
        <dbReference type="Rhea" id="RHEA:13285"/>
        <dbReference type="ChEBI" id="CHEBI:15378"/>
        <dbReference type="ChEBI" id="CHEBI:29985"/>
        <dbReference type="ChEBI" id="CHEBI:30616"/>
        <dbReference type="ChEBI" id="CHEBI:35235"/>
        <dbReference type="ChEBI" id="CHEBI:43474"/>
        <dbReference type="ChEBI" id="CHEBI:58173"/>
        <dbReference type="ChEBI" id="CHEBI:456216"/>
        <dbReference type="EC" id="6.3.2.2"/>
    </reaction>
</comment>
<protein>
    <recommendedName>
        <fullName evidence="2">glutamate--cysteine ligase</fullName>
        <ecNumber evidence="2">6.3.2.2</ecNumber>
    </recommendedName>
</protein>
<evidence type="ECO:0000313" key="9">
    <source>
        <dbReference type="EMBL" id="VAW97362.1"/>
    </source>
</evidence>
<dbReference type="PANTHER" id="PTHR38761:SF1">
    <property type="entry name" value="GLUTAMATE--CYSTEINE LIGASE"/>
    <property type="match status" value="1"/>
</dbReference>
<name>A0A3B1ABT5_9ZZZZ</name>
<keyword evidence="3 9" id="KW-0436">Ligase</keyword>
<evidence type="ECO:0000256" key="4">
    <source>
        <dbReference type="ARBA" id="ARBA00022684"/>
    </source>
</evidence>
<evidence type="ECO:0000256" key="1">
    <source>
        <dbReference type="ARBA" id="ARBA00005006"/>
    </source>
</evidence>
<organism evidence="9">
    <name type="scientific">hydrothermal vent metagenome</name>
    <dbReference type="NCBI Taxonomy" id="652676"/>
    <lineage>
        <taxon>unclassified sequences</taxon>
        <taxon>metagenomes</taxon>
        <taxon>ecological metagenomes</taxon>
    </lineage>
</organism>
<dbReference type="GO" id="GO:0006750">
    <property type="term" value="P:glutathione biosynthetic process"/>
    <property type="evidence" value="ECO:0007669"/>
    <property type="project" value="UniProtKB-KW"/>
</dbReference>
<keyword evidence="5" id="KW-0547">Nucleotide-binding</keyword>
<reference evidence="9" key="1">
    <citation type="submission" date="2018-06" db="EMBL/GenBank/DDBJ databases">
        <authorList>
            <person name="Zhirakovskaya E."/>
        </authorList>
    </citation>
    <scope>NUCLEOTIDE SEQUENCE</scope>
</reference>
<keyword evidence="6" id="KW-0067">ATP-binding</keyword>
<dbReference type="PANTHER" id="PTHR38761">
    <property type="entry name" value="GLUTAMATE--CYSTEINE LIGASE"/>
    <property type="match status" value="1"/>
</dbReference>
<evidence type="ECO:0000256" key="5">
    <source>
        <dbReference type="ARBA" id="ARBA00022741"/>
    </source>
</evidence>
<feature type="domain" description="Glutamate--cysteine ligase" evidence="8">
    <location>
        <begin position="10"/>
        <end position="88"/>
    </location>
</feature>
<dbReference type="EMBL" id="UOFT01000056">
    <property type="protein sequence ID" value="VAW97362.1"/>
    <property type="molecule type" value="Genomic_DNA"/>
</dbReference>
<dbReference type="Pfam" id="PF04262">
    <property type="entry name" value="Glu_cys_ligase"/>
    <property type="match status" value="1"/>
</dbReference>
<proteinExistence type="predicted"/>
<dbReference type="GO" id="GO:0046872">
    <property type="term" value="F:metal ion binding"/>
    <property type="evidence" value="ECO:0007669"/>
    <property type="project" value="TreeGrafter"/>
</dbReference>
<dbReference type="Gene3D" id="3.30.590.20">
    <property type="match status" value="1"/>
</dbReference>
<dbReference type="EC" id="6.3.2.2" evidence="2"/>
<evidence type="ECO:0000256" key="3">
    <source>
        <dbReference type="ARBA" id="ARBA00022598"/>
    </source>
</evidence>
<dbReference type="GO" id="GO:0005524">
    <property type="term" value="F:ATP binding"/>
    <property type="evidence" value="ECO:0007669"/>
    <property type="project" value="UniProtKB-KW"/>
</dbReference>
<evidence type="ECO:0000256" key="2">
    <source>
        <dbReference type="ARBA" id="ARBA00012220"/>
    </source>
</evidence>
<accession>A0A3B1ABT5</accession>
<evidence type="ECO:0000259" key="8">
    <source>
        <dbReference type="Pfam" id="PF04262"/>
    </source>
</evidence>
<evidence type="ECO:0000256" key="7">
    <source>
        <dbReference type="ARBA" id="ARBA00048819"/>
    </source>
</evidence>
<dbReference type="InterPro" id="IPR014746">
    <property type="entry name" value="Gln_synth/guanido_kin_cat_dom"/>
</dbReference>
<evidence type="ECO:0000256" key="6">
    <source>
        <dbReference type="ARBA" id="ARBA00022840"/>
    </source>
</evidence>
<feature type="non-terminal residue" evidence="9">
    <location>
        <position position="89"/>
    </location>
</feature>
<gene>
    <name evidence="9" type="ORF">MNBD_GAMMA23-1836</name>
</gene>
<comment type="pathway">
    <text evidence="1">Sulfur metabolism; glutathione biosynthesis; glutathione from L-cysteine and L-glutamate: step 1/2.</text>
</comment>
<dbReference type="SUPFAM" id="SSF55931">
    <property type="entry name" value="Glutamine synthetase/guanido kinase"/>
    <property type="match status" value="1"/>
</dbReference>
<dbReference type="GO" id="GO:0004357">
    <property type="term" value="F:glutamate-cysteine ligase activity"/>
    <property type="evidence" value="ECO:0007669"/>
    <property type="project" value="UniProtKB-EC"/>
</dbReference>
<sequence length="89" mass="9752">MSSVLENRLEKIINSQAVAALQSSLIGLEKECLRVNNQGNISQSAHPEKLGSALTHPYITTDYSEALLEFITPPYKSVDDALAFLCDTQ</sequence>
<dbReference type="InterPro" id="IPR006334">
    <property type="entry name" value="Glut_cys_ligase"/>
</dbReference>
<keyword evidence="4" id="KW-0317">Glutathione biosynthesis</keyword>
<dbReference type="GO" id="GO:0005829">
    <property type="term" value="C:cytosol"/>
    <property type="evidence" value="ECO:0007669"/>
    <property type="project" value="TreeGrafter"/>
</dbReference>